<gene>
    <name evidence="3" type="ORF">GCM10023091_07910</name>
</gene>
<dbReference type="PROSITE" id="PS50005">
    <property type="entry name" value="TPR"/>
    <property type="match status" value="5"/>
</dbReference>
<evidence type="ECO:0000313" key="3">
    <source>
        <dbReference type="EMBL" id="GAA4433830.1"/>
    </source>
</evidence>
<feature type="repeat" description="TPR" evidence="1">
    <location>
        <begin position="230"/>
        <end position="263"/>
    </location>
</feature>
<evidence type="ECO:0000256" key="1">
    <source>
        <dbReference type="PROSITE-ProRule" id="PRU00339"/>
    </source>
</evidence>
<organism evidence="3 4">
    <name type="scientific">Ravibacter arvi</name>
    <dbReference type="NCBI Taxonomy" id="2051041"/>
    <lineage>
        <taxon>Bacteria</taxon>
        <taxon>Pseudomonadati</taxon>
        <taxon>Bacteroidota</taxon>
        <taxon>Cytophagia</taxon>
        <taxon>Cytophagales</taxon>
        <taxon>Spirosomataceae</taxon>
        <taxon>Ravibacter</taxon>
    </lineage>
</organism>
<dbReference type="SMART" id="SM00028">
    <property type="entry name" value="TPR"/>
    <property type="match status" value="8"/>
</dbReference>
<dbReference type="EMBL" id="BAABEY010000009">
    <property type="protein sequence ID" value="GAA4433830.1"/>
    <property type="molecule type" value="Genomic_DNA"/>
</dbReference>
<keyword evidence="4" id="KW-1185">Reference proteome</keyword>
<dbReference type="PANTHER" id="PTHR12558:SF13">
    <property type="entry name" value="CELL DIVISION CYCLE PROTEIN 27 HOMOLOG"/>
    <property type="match status" value="1"/>
</dbReference>
<name>A0ABP8LRS8_9BACT</name>
<feature type="repeat" description="TPR" evidence="1">
    <location>
        <begin position="377"/>
        <end position="410"/>
    </location>
</feature>
<dbReference type="Proteomes" id="UP001501508">
    <property type="component" value="Unassembled WGS sequence"/>
</dbReference>
<proteinExistence type="predicted"/>
<comment type="caution">
    <text evidence="3">The sequence shown here is derived from an EMBL/GenBank/DDBJ whole genome shotgun (WGS) entry which is preliminary data.</text>
</comment>
<dbReference type="Pfam" id="PF13432">
    <property type="entry name" value="TPR_16"/>
    <property type="match status" value="2"/>
</dbReference>
<feature type="repeat" description="TPR" evidence="1">
    <location>
        <begin position="57"/>
        <end position="90"/>
    </location>
</feature>
<dbReference type="InterPro" id="IPR006597">
    <property type="entry name" value="Sel1-like"/>
</dbReference>
<feature type="signal peptide" evidence="2">
    <location>
        <begin position="1"/>
        <end position="25"/>
    </location>
</feature>
<keyword evidence="2" id="KW-0732">Signal</keyword>
<dbReference type="InterPro" id="IPR011990">
    <property type="entry name" value="TPR-like_helical_dom_sf"/>
</dbReference>
<sequence length="571" mass="63047">MMNKQFKQLFSAVVISMLTFSVGLAQTIEEGLAELKAERTKEAGEVFTKLAEGSPSADNSYYLGYFYLKTGQLDKAEQAFNKGLELDGKNVLNTIGLGAVALGKGDQAKGKELIDGAVKKKKKDANVLFRAGEAYTLFEKNNDPAEAIRLLDEAIARDKNLADAYIAKGDAFMIKNEGGAAATAYEYALSAKPDYPLANYKIGEIYLRGKNYNEAAGFYKKAIDADPKFAPAYRDLGELYFFARQYKRADENYSTYLKTSGRNDPDAILRASQLAFTADDYARSLSLLESIKDKLQGNSIIDRQFGWAYFKTNDMEKAIASLKKFIASSPEKVISDDYKYLGRAFNKMATDGKEYTAEGMENLKKGADLDTNATEKAATYKEIAGIYTKGKDYDEAIEAYRKGINLDTTSASTQDYYGLGIAYLQSGLGVAVPDSSTADSAQLADKRKDLFLKSDSTFAILANKLPDWPYSYYWRASSLYYINSIENVKNGTSLPFYEKFLALGENDSSVQASFKTRALNYVAAYYQTTGNDAAKAKEVWERLLKIDPNHAQAKEALKQLEAPAAATPAPK</sequence>
<evidence type="ECO:0000256" key="2">
    <source>
        <dbReference type="SAM" id="SignalP"/>
    </source>
</evidence>
<dbReference type="Pfam" id="PF13181">
    <property type="entry name" value="TPR_8"/>
    <property type="match status" value="1"/>
</dbReference>
<protein>
    <submittedName>
        <fullName evidence="3">Tetratricopeptide repeat protein</fullName>
    </submittedName>
</protein>
<keyword evidence="1" id="KW-0802">TPR repeat</keyword>
<dbReference type="SUPFAM" id="SSF48452">
    <property type="entry name" value="TPR-like"/>
    <property type="match status" value="2"/>
</dbReference>
<dbReference type="Pfam" id="PF13414">
    <property type="entry name" value="TPR_11"/>
    <property type="match status" value="1"/>
</dbReference>
<feature type="repeat" description="TPR" evidence="1">
    <location>
        <begin position="299"/>
        <end position="332"/>
    </location>
</feature>
<feature type="chain" id="PRO_5045668690" evidence="2">
    <location>
        <begin position="26"/>
        <end position="571"/>
    </location>
</feature>
<dbReference type="InterPro" id="IPR019734">
    <property type="entry name" value="TPR_rpt"/>
</dbReference>
<dbReference type="PANTHER" id="PTHR12558">
    <property type="entry name" value="CELL DIVISION CYCLE 16,23,27"/>
    <property type="match status" value="1"/>
</dbReference>
<reference evidence="4" key="1">
    <citation type="journal article" date="2019" name="Int. J. Syst. Evol. Microbiol.">
        <title>The Global Catalogue of Microorganisms (GCM) 10K type strain sequencing project: providing services to taxonomists for standard genome sequencing and annotation.</title>
        <authorList>
            <consortium name="The Broad Institute Genomics Platform"/>
            <consortium name="The Broad Institute Genome Sequencing Center for Infectious Disease"/>
            <person name="Wu L."/>
            <person name="Ma J."/>
        </authorList>
    </citation>
    <scope>NUCLEOTIDE SEQUENCE [LARGE SCALE GENOMIC DNA]</scope>
    <source>
        <strain evidence="4">JCM 31920</strain>
    </source>
</reference>
<evidence type="ECO:0000313" key="4">
    <source>
        <dbReference type="Proteomes" id="UP001501508"/>
    </source>
</evidence>
<dbReference type="Gene3D" id="1.25.40.10">
    <property type="entry name" value="Tetratricopeptide repeat domain"/>
    <property type="match status" value="4"/>
</dbReference>
<feature type="repeat" description="TPR" evidence="1">
    <location>
        <begin position="196"/>
        <end position="229"/>
    </location>
</feature>
<accession>A0ABP8LRS8</accession>
<dbReference type="SMART" id="SM00671">
    <property type="entry name" value="SEL1"/>
    <property type="match status" value="2"/>
</dbReference>
<dbReference type="SUPFAM" id="SSF81901">
    <property type="entry name" value="HCP-like"/>
    <property type="match status" value="1"/>
</dbReference>